<dbReference type="SUPFAM" id="SSF51735">
    <property type="entry name" value="NAD(P)-binding Rossmann-fold domains"/>
    <property type="match status" value="1"/>
</dbReference>
<name>A0A2D2DEQ3_9BURK</name>
<dbReference type="Gene3D" id="3.40.50.720">
    <property type="entry name" value="NAD(P)-binding Rossmann-like Domain"/>
    <property type="match status" value="1"/>
</dbReference>
<proteinExistence type="predicted"/>
<evidence type="ECO:0000313" key="2">
    <source>
        <dbReference type="EMBL" id="ATQ73447.1"/>
    </source>
</evidence>
<dbReference type="Proteomes" id="UP000229897">
    <property type="component" value="Chromosome"/>
</dbReference>
<dbReference type="PANTHER" id="PTHR33303:SF2">
    <property type="entry name" value="COA-BINDING DOMAIN-CONTAINING PROTEIN"/>
    <property type="match status" value="1"/>
</dbReference>
<gene>
    <name evidence="2" type="ORF">CR152_02150</name>
</gene>
<protein>
    <submittedName>
        <fullName evidence="2">CoA-binding protein</fullName>
    </submittedName>
</protein>
<dbReference type="SMART" id="SM00881">
    <property type="entry name" value="CoA_binding"/>
    <property type="match status" value="1"/>
</dbReference>
<dbReference type="OrthoDB" id="9804695at2"/>
<evidence type="ECO:0000259" key="1">
    <source>
        <dbReference type="SMART" id="SM00881"/>
    </source>
</evidence>
<dbReference type="KEGG" id="mass:CR152_02150"/>
<dbReference type="InterPro" id="IPR003781">
    <property type="entry name" value="CoA-bd"/>
</dbReference>
<dbReference type="Pfam" id="PF13380">
    <property type="entry name" value="CoA_binding_2"/>
    <property type="match status" value="1"/>
</dbReference>
<keyword evidence="3" id="KW-1185">Reference proteome</keyword>
<dbReference type="EMBL" id="CP024608">
    <property type="protein sequence ID" value="ATQ73447.1"/>
    <property type="molecule type" value="Genomic_DNA"/>
</dbReference>
<sequence length="139" mass="14683">MRSIPDILKDSKTIAVVGLSNRPERASHAVAAYLQQQGYRILGVNPAYAGQQILGQPVYATLAQAAAALDGPIDIVDCFRTADAMVPLAREAIDIGARCLWMQLGVVNQEAADLAAAAGLDVVMDRCMKIEHAHSGGKA</sequence>
<organism evidence="2 3">
    <name type="scientific">Massilia violaceinigra</name>
    <dbReference type="NCBI Taxonomy" id="2045208"/>
    <lineage>
        <taxon>Bacteria</taxon>
        <taxon>Pseudomonadati</taxon>
        <taxon>Pseudomonadota</taxon>
        <taxon>Betaproteobacteria</taxon>
        <taxon>Burkholderiales</taxon>
        <taxon>Oxalobacteraceae</taxon>
        <taxon>Telluria group</taxon>
        <taxon>Massilia</taxon>
    </lineage>
</organism>
<accession>A0A2D2DEQ3</accession>
<dbReference type="AlphaFoldDB" id="A0A2D2DEQ3"/>
<dbReference type="PANTHER" id="PTHR33303">
    <property type="entry name" value="CYTOPLASMIC PROTEIN-RELATED"/>
    <property type="match status" value="1"/>
</dbReference>
<dbReference type="InterPro" id="IPR036291">
    <property type="entry name" value="NAD(P)-bd_dom_sf"/>
</dbReference>
<feature type="domain" description="CoA-binding" evidence="1">
    <location>
        <begin position="8"/>
        <end position="106"/>
    </location>
</feature>
<dbReference type="RefSeq" id="WP_099873384.1">
    <property type="nucleotide sequence ID" value="NZ_CP024608.1"/>
</dbReference>
<reference evidence="2" key="1">
    <citation type="submission" date="2017-10" db="EMBL/GenBank/DDBJ databases">
        <title>Massilia psychrophilum sp. nov., a novel purple-pigmented bacterium isolated from Tianshan glacier, Xinjiang Municipality, China.</title>
        <authorList>
            <person name="Wang H."/>
        </authorList>
    </citation>
    <scope>NUCLEOTIDE SEQUENCE [LARGE SCALE GENOMIC DNA]</scope>
    <source>
        <strain evidence="2">B2</strain>
    </source>
</reference>
<evidence type="ECO:0000313" key="3">
    <source>
        <dbReference type="Proteomes" id="UP000229897"/>
    </source>
</evidence>